<dbReference type="InterPro" id="IPR015943">
    <property type="entry name" value="WD40/YVTN_repeat-like_dom_sf"/>
</dbReference>
<dbReference type="RefSeq" id="WP_078345782.1">
    <property type="nucleotide sequence ID" value="NZ_MBTF01000001.1"/>
</dbReference>
<evidence type="ECO:0000256" key="5">
    <source>
        <dbReference type="ARBA" id="ARBA00022679"/>
    </source>
</evidence>
<dbReference type="InterPro" id="IPR013783">
    <property type="entry name" value="Ig-like_fold"/>
</dbReference>
<keyword evidence="11" id="KW-0902">Two-component regulatory system</keyword>
<keyword evidence="14" id="KW-0175">Coiled coil</keyword>
<dbReference type="SUPFAM" id="SSF63829">
    <property type="entry name" value="Calcium-dependent phosphotriesterase"/>
    <property type="match status" value="3"/>
</dbReference>
<keyword evidence="7" id="KW-0547">Nucleotide-binding</keyword>
<dbReference type="GO" id="GO:0005524">
    <property type="term" value="F:ATP binding"/>
    <property type="evidence" value="ECO:0007669"/>
    <property type="project" value="UniProtKB-KW"/>
</dbReference>
<dbReference type="Gene3D" id="3.40.50.2300">
    <property type="match status" value="2"/>
</dbReference>
<dbReference type="PANTHER" id="PTHR45339">
    <property type="entry name" value="HYBRID SIGNAL TRANSDUCTION HISTIDINE KINASE J"/>
    <property type="match status" value="1"/>
</dbReference>
<evidence type="ECO:0000256" key="16">
    <source>
        <dbReference type="SAM" id="SignalP"/>
    </source>
</evidence>
<evidence type="ECO:0000313" key="19">
    <source>
        <dbReference type="EMBL" id="OOQ61611.1"/>
    </source>
</evidence>
<evidence type="ECO:0000256" key="12">
    <source>
        <dbReference type="ARBA" id="ARBA00023136"/>
    </source>
</evidence>
<dbReference type="FunFam" id="3.30.565.10:FF:000010">
    <property type="entry name" value="Sensor histidine kinase RcsC"/>
    <property type="match status" value="1"/>
</dbReference>
<dbReference type="STRING" id="1792845.BC343_00615"/>
<evidence type="ECO:0000256" key="7">
    <source>
        <dbReference type="ARBA" id="ARBA00022741"/>
    </source>
</evidence>
<dbReference type="Pfam" id="PF00512">
    <property type="entry name" value="HisKA"/>
    <property type="match status" value="1"/>
</dbReference>
<dbReference type="FunFam" id="1.10.287.130:FF:000004">
    <property type="entry name" value="Ethylene receptor 1"/>
    <property type="match status" value="1"/>
</dbReference>
<keyword evidence="9" id="KW-0067">ATP-binding</keyword>
<feature type="modified residue" description="4-aspartylphosphate" evidence="13">
    <location>
        <position position="1199"/>
    </location>
</feature>
<dbReference type="Pfam" id="PF07495">
    <property type="entry name" value="Y_Y_Y"/>
    <property type="match status" value="1"/>
</dbReference>
<dbReference type="InterPro" id="IPR036890">
    <property type="entry name" value="HATPase_C_sf"/>
</dbReference>
<feature type="domain" description="Response regulatory" evidence="18">
    <location>
        <begin position="1149"/>
        <end position="1262"/>
    </location>
</feature>
<dbReference type="InterPro" id="IPR003661">
    <property type="entry name" value="HisK_dim/P_dom"/>
</dbReference>
<dbReference type="Pfam" id="PF02518">
    <property type="entry name" value="HATPase_c"/>
    <property type="match status" value="1"/>
</dbReference>
<dbReference type="EC" id="2.7.13.3" evidence="3"/>
<dbReference type="Gene3D" id="2.130.10.10">
    <property type="entry name" value="YVTN repeat-like/Quinoprotein amine dehydrogenase"/>
    <property type="match status" value="4"/>
</dbReference>
<protein>
    <recommendedName>
        <fullName evidence="3">histidine kinase</fullName>
        <ecNumber evidence="3">2.7.13.3</ecNumber>
    </recommendedName>
</protein>
<evidence type="ECO:0000256" key="15">
    <source>
        <dbReference type="SAM" id="Phobius"/>
    </source>
</evidence>
<sequence length="1410" mass="157618">MYFKQFCALITILVLGLPFKAGAQSIGQQITPVYSSNRISQNSIQCIYQDKYGFMWFGTQDGLNKYDGYKFTAYKHSANEGHSLPANNTLSVCGDNDDNIWVATRIGGLSRYDRKNDWFKVYKHNPADGSSISNNDVNYVYTDRHGNLWAGTANGLNLFNKKTNTFRHYFHDDNKASSLSSSFIYVVFEDSHNNLWVGTDDGLNLFNAQTGNFRRFKNSAIDKNSISDDVVSTIAEDHKGNLWFGTNKGLNLFNPGDSTFTVYANESDRYTLTGNNPIYTLAPGADGKMWVGTNTTLQLFDVVKRTFIHINQFAGENNNMPNDGVYSVFLDNKATLWIGTSSEGLLKYDKSLNIFPSYKSSVTRSPSAKNIIRGIAPDKKNNLYLATDAGMDYFNRATESYTHYGHVAGDKNSISTNYTSTILINRANTEVWIGTYSVGLDRFDIKTRTFKHYNKGPNPFDLNSNSVYALMEDNTGKIWIGTDLGGVNVFDPKTGVFQKIGFDAGQKNSIGDQSVQALWQDKKGEVWIGGYSNGVSVYNPVTRKFWHINTKNSKLNSDVISCFYEDGKGHMWIGTMEGGLNCYNYKTGTVSNYTETNGSDDNTVNFITGDTRGYLWLTTLKGVTRFDAANKRYLHFNEYNGLNSLEFNLGSGARLPTGEIAAGSINGFNVIRPHALGFNAHKPRVVISGFELFNKPPDIRDAGSPLRQNILTAKEITLRHAQSVFTIGFSALDFTVPQQNSYAYKLEGFDPEWRFVNSQRTATYTNLDPGTYTFFVKAANNDGVWNDKPSALTITILPPFYMTWWFRTATVITLLAIIYILYLLRFNFFRKQKLQLEAQVTERTGQISRQAQSLKDLNLELQIQAGELQAQSEEMQAQSEELYKQKEQEQQARMEADKANMAKSTFLATMSHEIRTPMNGVLGMASLMADTPLNAEQREYNDAILTSGEALLTVINDILDFSKIESGNFGLDIHDFELRKCVEQVFELFTGKTAKAGVELVCDIAEDIPAHIFSDSHRLRQVLINLVGNAVKFTHKGEVFVGVRVIDHQGADYRLKFTVKDTGIGIAEDHIPHLFKPFHQIDSSVTRKYGGSGLGLVISDRLIKLMGGNITVESLPGRGSTFSFDIYCREAADAVLSDRGDSNACIGKRVLVVDDNGTNLRILKAQLEKLKMVVIPMPSASEALAVLKGDTNIDLVITDRQMPDMDGIAFSTQVRALQVKVPIILLSSVGNEHGKQHPGLFNAVLTKPVKRQLLYDTVVAEVGKQRPAVAGAKTSVLTEQFGRDLPFRMLIAEDNLMNQKLIIRILNKLGYQPDLANDGLEVLDMMSKKYYDIVLMDIQMPNMDGLEATRMLRKRFGQRTKIVAVTANALSEDKDNCFEAGMDAYLSKPVNLDLLMQTLREMYHKLHGVS</sequence>
<dbReference type="SUPFAM" id="SSF52172">
    <property type="entry name" value="CheY-like"/>
    <property type="match status" value="2"/>
</dbReference>
<reference evidence="19 20" key="1">
    <citation type="submission" date="2016-07" db="EMBL/GenBank/DDBJ databases">
        <title>Genomic analysis of zinc-resistant bacterium Mucilaginibacter pedocola TBZ30.</title>
        <authorList>
            <person name="Huang J."/>
            <person name="Tang J."/>
        </authorList>
    </citation>
    <scope>NUCLEOTIDE SEQUENCE [LARGE SCALE GENOMIC DNA]</scope>
    <source>
        <strain evidence="19 20">TBZ30</strain>
    </source>
</reference>
<keyword evidence="20" id="KW-1185">Reference proteome</keyword>
<dbReference type="Gene3D" id="3.30.565.10">
    <property type="entry name" value="Histidine kinase-like ATPase, C-terminal domain"/>
    <property type="match status" value="1"/>
</dbReference>
<organism evidence="19 20">
    <name type="scientific">Mucilaginibacter pedocola</name>
    <dbReference type="NCBI Taxonomy" id="1792845"/>
    <lineage>
        <taxon>Bacteria</taxon>
        <taxon>Pseudomonadati</taxon>
        <taxon>Bacteroidota</taxon>
        <taxon>Sphingobacteriia</taxon>
        <taxon>Sphingobacteriales</taxon>
        <taxon>Sphingobacteriaceae</taxon>
        <taxon>Mucilaginibacter</taxon>
    </lineage>
</organism>
<dbReference type="InterPro" id="IPR005467">
    <property type="entry name" value="His_kinase_dom"/>
</dbReference>
<dbReference type="SUPFAM" id="SSF55874">
    <property type="entry name" value="ATPase domain of HSP90 chaperone/DNA topoisomerase II/histidine kinase"/>
    <property type="match status" value="1"/>
</dbReference>
<dbReference type="CDD" id="cd00156">
    <property type="entry name" value="REC"/>
    <property type="match status" value="1"/>
</dbReference>
<dbReference type="CDD" id="cd00082">
    <property type="entry name" value="HisKA"/>
    <property type="match status" value="1"/>
</dbReference>
<dbReference type="PANTHER" id="PTHR45339:SF1">
    <property type="entry name" value="HYBRID SIGNAL TRANSDUCTION HISTIDINE KINASE J"/>
    <property type="match status" value="1"/>
</dbReference>
<dbReference type="CDD" id="cd17546">
    <property type="entry name" value="REC_hyHK_CKI1_RcsC-like"/>
    <property type="match status" value="1"/>
</dbReference>
<evidence type="ECO:0000259" key="18">
    <source>
        <dbReference type="PROSITE" id="PS50110"/>
    </source>
</evidence>
<dbReference type="Pfam" id="PF00072">
    <property type="entry name" value="Response_reg"/>
    <property type="match status" value="2"/>
</dbReference>
<evidence type="ECO:0000256" key="14">
    <source>
        <dbReference type="SAM" id="Coils"/>
    </source>
</evidence>
<dbReference type="CDD" id="cd16922">
    <property type="entry name" value="HATPase_EvgS-ArcB-TorS-like"/>
    <property type="match status" value="1"/>
</dbReference>
<evidence type="ECO:0000259" key="17">
    <source>
        <dbReference type="PROSITE" id="PS50109"/>
    </source>
</evidence>
<dbReference type="InterPro" id="IPR011123">
    <property type="entry name" value="Y_Y_Y"/>
</dbReference>
<dbReference type="SMART" id="SM00448">
    <property type="entry name" value="REC"/>
    <property type="match status" value="2"/>
</dbReference>
<keyword evidence="6 15" id="KW-0812">Transmembrane</keyword>
<name>A0A1S9PKY0_9SPHI</name>
<feature type="coiled-coil region" evidence="14">
    <location>
        <begin position="851"/>
        <end position="892"/>
    </location>
</feature>
<dbReference type="GO" id="GO:0000155">
    <property type="term" value="F:phosphorelay sensor kinase activity"/>
    <property type="evidence" value="ECO:0007669"/>
    <property type="project" value="InterPro"/>
</dbReference>
<feature type="domain" description="Histidine kinase" evidence="17">
    <location>
        <begin position="909"/>
        <end position="1130"/>
    </location>
</feature>
<evidence type="ECO:0000256" key="6">
    <source>
        <dbReference type="ARBA" id="ARBA00022692"/>
    </source>
</evidence>
<keyword evidence="4 13" id="KW-0597">Phosphoprotein</keyword>
<evidence type="ECO:0000256" key="10">
    <source>
        <dbReference type="ARBA" id="ARBA00022989"/>
    </source>
</evidence>
<dbReference type="PROSITE" id="PS50110">
    <property type="entry name" value="RESPONSE_REGULATORY"/>
    <property type="match status" value="2"/>
</dbReference>
<feature type="domain" description="Response regulatory" evidence="18">
    <location>
        <begin position="1288"/>
        <end position="1403"/>
    </location>
</feature>
<comment type="caution">
    <text evidence="19">The sequence shown here is derived from an EMBL/GenBank/DDBJ whole genome shotgun (WGS) entry which is preliminary data.</text>
</comment>
<keyword evidence="16" id="KW-0732">Signal</keyword>
<keyword evidence="10 15" id="KW-1133">Transmembrane helix</keyword>
<feature type="modified residue" description="4-aspartylphosphate" evidence="13">
    <location>
        <position position="1337"/>
    </location>
</feature>
<evidence type="ECO:0000256" key="13">
    <source>
        <dbReference type="PROSITE-ProRule" id="PRU00169"/>
    </source>
</evidence>
<dbReference type="InterPro" id="IPR001789">
    <property type="entry name" value="Sig_transdc_resp-reg_receiver"/>
</dbReference>
<dbReference type="SMART" id="SM00388">
    <property type="entry name" value="HisKA"/>
    <property type="match status" value="1"/>
</dbReference>
<dbReference type="Gene3D" id="1.10.287.130">
    <property type="match status" value="1"/>
</dbReference>
<dbReference type="Gene3D" id="2.60.40.10">
    <property type="entry name" value="Immunoglobulins"/>
    <property type="match status" value="1"/>
</dbReference>
<dbReference type="GO" id="GO:0016020">
    <property type="term" value="C:membrane"/>
    <property type="evidence" value="ECO:0007669"/>
    <property type="project" value="UniProtKB-SubCell"/>
</dbReference>
<dbReference type="PRINTS" id="PR00344">
    <property type="entry name" value="BCTRLSENSOR"/>
</dbReference>
<dbReference type="InterPro" id="IPR003594">
    <property type="entry name" value="HATPase_dom"/>
</dbReference>
<keyword evidence="12 15" id="KW-0472">Membrane</keyword>
<evidence type="ECO:0000256" key="4">
    <source>
        <dbReference type="ARBA" id="ARBA00022553"/>
    </source>
</evidence>
<dbReference type="SUPFAM" id="SSF47384">
    <property type="entry name" value="Homodimeric domain of signal transducing histidine kinase"/>
    <property type="match status" value="1"/>
</dbReference>
<dbReference type="InterPro" id="IPR004358">
    <property type="entry name" value="Sig_transdc_His_kin-like_C"/>
</dbReference>
<dbReference type="InterPro" id="IPR011006">
    <property type="entry name" value="CheY-like_superfamily"/>
</dbReference>
<dbReference type="Pfam" id="PF07494">
    <property type="entry name" value="Reg_prop"/>
    <property type="match status" value="7"/>
</dbReference>
<accession>A0A1S9PKY0</accession>
<dbReference type="InterPro" id="IPR036097">
    <property type="entry name" value="HisK_dim/P_sf"/>
</dbReference>
<dbReference type="Proteomes" id="UP000189739">
    <property type="component" value="Unassembled WGS sequence"/>
</dbReference>
<evidence type="ECO:0000256" key="3">
    <source>
        <dbReference type="ARBA" id="ARBA00012438"/>
    </source>
</evidence>
<evidence type="ECO:0000256" key="2">
    <source>
        <dbReference type="ARBA" id="ARBA00004370"/>
    </source>
</evidence>
<dbReference type="PROSITE" id="PS50109">
    <property type="entry name" value="HIS_KIN"/>
    <property type="match status" value="1"/>
</dbReference>
<evidence type="ECO:0000256" key="8">
    <source>
        <dbReference type="ARBA" id="ARBA00022777"/>
    </source>
</evidence>
<feature type="chain" id="PRO_5012729878" description="histidine kinase" evidence="16">
    <location>
        <begin position="24"/>
        <end position="1410"/>
    </location>
</feature>
<evidence type="ECO:0000256" key="1">
    <source>
        <dbReference type="ARBA" id="ARBA00000085"/>
    </source>
</evidence>
<evidence type="ECO:0000256" key="9">
    <source>
        <dbReference type="ARBA" id="ARBA00022840"/>
    </source>
</evidence>
<dbReference type="SMART" id="SM00387">
    <property type="entry name" value="HATPase_c"/>
    <property type="match status" value="1"/>
</dbReference>
<dbReference type="InterPro" id="IPR011110">
    <property type="entry name" value="Reg_prop"/>
</dbReference>
<dbReference type="OrthoDB" id="9809670at2"/>
<dbReference type="EMBL" id="MBTF01000001">
    <property type="protein sequence ID" value="OOQ61611.1"/>
    <property type="molecule type" value="Genomic_DNA"/>
</dbReference>
<keyword evidence="5" id="KW-0808">Transferase</keyword>
<feature type="signal peptide" evidence="16">
    <location>
        <begin position="1"/>
        <end position="23"/>
    </location>
</feature>
<keyword evidence="8" id="KW-0418">Kinase</keyword>
<comment type="catalytic activity">
    <reaction evidence="1">
        <text>ATP + protein L-histidine = ADP + protein N-phospho-L-histidine.</text>
        <dbReference type="EC" id="2.7.13.3"/>
    </reaction>
</comment>
<evidence type="ECO:0000313" key="20">
    <source>
        <dbReference type="Proteomes" id="UP000189739"/>
    </source>
</evidence>
<dbReference type="FunFam" id="2.60.40.10:FF:000791">
    <property type="entry name" value="Two-component system sensor histidine kinase/response regulator"/>
    <property type="match status" value="1"/>
</dbReference>
<feature type="transmembrane region" description="Helical" evidence="15">
    <location>
        <begin position="804"/>
        <end position="824"/>
    </location>
</feature>
<proteinExistence type="predicted"/>
<comment type="subcellular location">
    <subcellularLocation>
        <location evidence="2">Membrane</location>
    </subcellularLocation>
</comment>
<evidence type="ECO:0000256" key="11">
    <source>
        <dbReference type="ARBA" id="ARBA00023012"/>
    </source>
</evidence>
<gene>
    <name evidence="19" type="ORF">BC343_00615</name>
</gene>